<feature type="compositionally biased region" description="Low complexity" evidence="1">
    <location>
        <begin position="77"/>
        <end position="87"/>
    </location>
</feature>
<dbReference type="GeneID" id="63802118"/>
<protein>
    <submittedName>
        <fullName evidence="2">Uncharacterized protein</fullName>
    </submittedName>
</protein>
<comment type="caution">
    <text evidence="2">The sequence shown here is derived from an EMBL/GenBank/DDBJ whole genome shotgun (WGS) entry which is preliminary data.</text>
</comment>
<organism evidence="2 3">
    <name type="scientific">Linderina pennispora</name>
    <dbReference type="NCBI Taxonomy" id="61395"/>
    <lineage>
        <taxon>Eukaryota</taxon>
        <taxon>Fungi</taxon>
        <taxon>Fungi incertae sedis</taxon>
        <taxon>Zoopagomycota</taxon>
        <taxon>Kickxellomycotina</taxon>
        <taxon>Kickxellomycetes</taxon>
        <taxon>Kickxellales</taxon>
        <taxon>Kickxellaceae</taxon>
        <taxon>Linderina</taxon>
    </lineage>
</organism>
<keyword evidence="3" id="KW-1185">Reference proteome</keyword>
<feature type="region of interest" description="Disordered" evidence="1">
    <location>
        <begin position="22"/>
        <end position="154"/>
    </location>
</feature>
<feature type="region of interest" description="Disordered" evidence="1">
    <location>
        <begin position="193"/>
        <end position="242"/>
    </location>
</feature>
<dbReference type="RefSeq" id="XP_040744112.1">
    <property type="nucleotide sequence ID" value="XM_040885470.1"/>
</dbReference>
<gene>
    <name evidence="2" type="ORF">DL89DRAFT_256746</name>
</gene>
<accession>A0A1Y1WAI3</accession>
<proteinExistence type="predicted"/>
<dbReference type="OrthoDB" id="5593102at2759"/>
<dbReference type="Proteomes" id="UP000193922">
    <property type="component" value="Unassembled WGS sequence"/>
</dbReference>
<reference evidence="2 3" key="1">
    <citation type="submission" date="2016-07" db="EMBL/GenBank/DDBJ databases">
        <title>Pervasive Adenine N6-methylation of Active Genes in Fungi.</title>
        <authorList>
            <consortium name="DOE Joint Genome Institute"/>
            <person name="Mondo S.J."/>
            <person name="Dannebaum R.O."/>
            <person name="Kuo R.C."/>
            <person name="Labutti K."/>
            <person name="Haridas S."/>
            <person name="Kuo A."/>
            <person name="Salamov A."/>
            <person name="Ahrendt S.R."/>
            <person name="Lipzen A."/>
            <person name="Sullivan W."/>
            <person name="Andreopoulos W.B."/>
            <person name="Clum A."/>
            <person name="Lindquist E."/>
            <person name="Daum C."/>
            <person name="Ramamoorthy G.K."/>
            <person name="Gryganskyi A."/>
            <person name="Culley D."/>
            <person name="Magnuson J.K."/>
            <person name="James T.Y."/>
            <person name="O'Malley M.A."/>
            <person name="Stajich J.E."/>
            <person name="Spatafora J.W."/>
            <person name="Visel A."/>
            <person name="Grigoriev I.V."/>
        </authorList>
    </citation>
    <scope>NUCLEOTIDE SEQUENCE [LARGE SCALE GENOMIC DNA]</scope>
    <source>
        <strain evidence="2 3">ATCC 12442</strain>
    </source>
</reference>
<dbReference type="EMBL" id="MCFD01000005">
    <property type="protein sequence ID" value="ORX70533.1"/>
    <property type="molecule type" value="Genomic_DNA"/>
</dbReference>
<dbReference type="AlphaFoldDB" id="A0A1Y1WAI3"/>
<evidence type="ECO:0000313" key="3">
    <source>
        <dbReference type="Proteomes" id="UP000193922"/>
    </source>
</evidence>
<evidence type="ECO:0000256" key="1">
    <source>
        <dbReference type="SAM" id="MobiDB-lite"/>
    </source>
</evidence>
<evidence type="ECO:0000313" key="2">
    <source>
        <dbReference type="EMBL" id="ORX70533.1"/>
    </source>
</evidence>
<sequence length="467" mass="49785">MDSSDSDSDGFFSDIRQLRRQFGLSSAQTPKLPPTAGACAAQKLAAEHKGLSQRAPTEQQAPVEPEQTPASHSRTGPTSTTPLLSPSQRKQPKTTTPSRIPPRTPQSRVASPYTPRRSTQVTPARKPLAGVPTPTIENSSKRTDKGKGTPVTPTAFQLFGGRLEDGTPKSFQTMQSLWGRDDTADPLLARSAAPQKTPAGSSRTAVHSPWPTPTAGRGGLHTLEFGSPVPRRPQDSSPGGLLGSVEEALVTDADIDLAKRKLGEEQAITQQQILREIRERLLGFSNSSPDALGSSVTVVPGSVTLLCQFYTLGHGRLAYSDEGILWAGSTLGKIATVAQSNGGGIASNSEKAVLLFPWQRVTGLRRKTVDGQELVLMTVDDDLGIAFQGSEGWESRPAEELVKQMNKALEKTQAQQRSSSKQALVGPEHRVSGGMDAEAQIIGDLLALSQQISGPELGEQNISMALR</sequence>
<name>A0A1Y1WAI3_9FUNG</name>